<proteinExistence type="predicted"/>
<feature type="region of interest" description="Disordered" evidence="1">
    <location>
        <begin position="1"/>
        <end position="61"/>
    </location>
</feature>
<gene>
    <name evidence="2" type="ORF">HJG63_012278</name>
</gene>
<protein>
    <submittedName>
        <fullName evidence="2">Uncharacterized protein</fullName>
    </submittedName>
</protein>
<reference evidence="2 3" key="1">
    <citation type="journal article" date="2020" name="Nature">
        <title>Six reference-quality genomes reveal evolution of bat adaptations.</title>
        <authorList>
            <person name="Jebb D."/>
            <person name="Huang Z."/>
            <person name="Pippel M."/>
            <person name="Hughes G.M."/>
            <person name="Lavrichenko K."/>
            <person name="Devanna P."/>
            <person name="Winkler S."/>
            <person name="Jermiin L.S."/>
            <person name="Skirmuntt E.C."/>
            <person name="Katzourakis A."/>
            <person name="Burkitt-Gray L."/>
            <person name="Ray D.A."/>
            <person name="Sullivan K.A.M."/>
            <person name="Roscito J.G."/>
            <person name="Kirilenko B.M."/>
            <person name="Davalos L.M."/>
            <person name="Corthals A.P."/>
            <person name="Power M.L."/>
            <person name="Jones G."/>
            <person name="Ransome R.D."/>
            <person name="Dechmann D.K.N."/>
            <person name="Locatelli A.G."/>
            <person name="Puechmaille S.J."/>
            <person name="Fedrigo O."/>
            <person name="Jarvis E.D."/>
            <person name="Hiller M."/>
            <person name="Vernes S.C."/>
            <person name="Myers E.W."/>
            <person name="Teeling E.C."/>
        </authorList>
    </citation>
    <scope>NUCLEOTIDE SEQUENCE [LARGE SCALE GENOMIC DNA]</scope>
    <source>
        <strain evidence="2">MRouAeg1</strain>
        <tissue evidence="2">Muscle</tissue>
    </source>
</reference>
<dbReference type="AlphaFoldDB" id="A0A7J8F100"/>
<comment type="caution">
    <text evidence="2">The sequence shown here is derived from an EMBL/GenBank/DDBJ whole genome shotgun (WGS) entry which is preliminary data.</text>
</comment>
<accession>A0A7J8F100</accession>
<name>A0A7J8F100_ROUAE</name>
<evidence type="ECO:0000313" key="3">
    <source>
        <dbReference type="Proteomes" id="UP000593571"/>
    </source>
</evidence>
<dbReference type="Proteomes" id="UP000593571">
    <property type="component" value="Unassembled WGS sequence"/>
</dbReference>
<evidence type="ECO:0000313" key="2">
    <source>
        <dbReference type="EMBL" id="KAF6441079.1"/>
    </source>
</evidence>
<evidence type="ECO:0000256" key="1">
    <source>
        <dbReference type="SAM" id="MobiDB-lite"/>
    </source>
</evidence>
<organism evidence="2 3">
    <name type="scientific">Rousettus aegyptiacus</name>
    <name type="common">Egyptian fruit bat</name>
    <name type="synonym">Pteropus aegyptiacus</name>
    <dbReference type="NCBI Taxonomy" id="9407"/>
    <lineage>
        <taxon>Eukaryota</taxon>
        <taxon>Metazoa</taxon>
        <taxon>Chordata</taxon>
        <taxon>Craniata</taxon>
        <taxon>Vertebrata</taxon>
        <taxon>Euteleostomi</taxon>
        <taxon>Mammalia</taxon>
        <taxon>Eutheria</taxon>
        <taxon>Laurasiatheria</taxon>
        <taxon>Chiroptera</taxon>
        <taxon>Yinpterochiroptera</taxon>
        <taxon>Pteropodoidea</taxon>
        <taxon>Pteropodidae</taxon>
        <taxon>Rousettinae</taxon>
        <taxon>Rousettus</taxon>
    </lineage>
</organism>
<dbReference type="EMBL" id="JACASE010000008">
    <property type="protein sequence ID" value="KAF6441079.1"/>
    <property type="molecule type" value="Genomic_DNA"/>
</dbReference>
<keyword evidence="3" id="KW-1185">Reference proteome</keyword>
<sequence>MQSWAHPDVQGTDFCGAARPRRDRQVGSFRPQRASEAYPDTLLPQGRGHRGPVPQPWPLPLEATSPSARPLVWREGALVALPAASLGSLGMFFSLLSSTLSTSVPLQSGSAVLAAQGPPFPPLPAASQQMCLAPPAE</sequence>